<accession>A0AAI9HSI9</accession>
<dbReference type="AlphaFoldDB" id="A0AAI9HSI9"/>
<organism evidence="1">
    <name type="scientific">Morganella morganii</name>
    <name type="common">Proteus morganii</name>
    <dbReference type="NCBI Taxonomy" id="582"/>
    <lineage>
        <taxon>Bacteria</taxon>
        <taxon>Pseudomonadati</taxon>
        <taxon>Pseudomonadota</taxon>
        <taxon>Gammaproteobacteria</taxon>
        <taxon>Enterobacterales</taxon>
        <taxon>Morganellaceae</taxon>
        <taxon>Morganella</taxon>
    </lineage>
</organism>
<protein>
    <submittedName>
        <fullName evidence="1">Uncharacterized protein</fullName>
    </submittedName>
</protein>
<evidence type="ECO:0000313" key="1">
    <source>
        <dbReference type="EMBL" id="EMO9457172.1"/>
    </source>
</evidence>
<gene>
    <name evidence="1" type="ORF">PN925_002555</name>
</gene>
<dbReference type="EMBL" id="ABKJEP030000035">
    <property type="protein sequence ID" value="EMO9457172.1"/>
    <property type="molecule type" value="Genomic_DNA"/>
</dbReference>
<reference evidence="1" key="1">
    <citation type="submission" date="2024-02" db="EMBL/GenBank/DDBJ databases">
        <authorList>
            <consortium name="Clinical and Environmental Microbiology Branch: Whole genome sequencing antimicrobial resistance pathogens in the healthcare setting"/>
        </authorList>
    </citation>
    <scope>NUCLEOTIDE SEQUENCE</scope>
    <source>
        <strain evidence="1">2023KU-00017</strain>
    </source>
</reference>
<dbReference type="RefSeq" id="WP_392390918.1">
    <property type="nucleotide sequence ID" value="NZ_JAVJNK010000011.1"/>
</dbReference>
<name>A0AAI9HSI9_MORMO</name>
<comment type="caution">
    <text evidence="1">The sequence shown here is derived from an EMBL/GenBank/DDBJ whole genome shotgun (WGS) entry which is preliminary data.</text>
</comment>
<proteinExistence type="predicted"/>
<sequence length="147" mass="16561">MMMLYTRIAEDIPAGTELSIPDIMEKYGVSYTKTQSATRGLEKINAVDVIHRRKGSQTIFRVVPDAPVLARNYESKVSAKRDTFKKKKNPFGRNKPCGQDVAEREFVSNYNRLFSVLAAKRRELQSSARTDLFFAGNKIAQLNGEVG</sequence>